<name>A0ABN8LE84_9CNID</name>
<keyword evidence="2" id="KW-1185">Reference proteome</keyword>
<gene>
    <name evidence="1" type="ORF">PEVE_00022554</name>
</gene>
<accession>A0ABN8LE84</accession>
<proteinExistence type="predicted"/>
<sequence length="140" mass="15620">MRKALKGHDSPAGFTVEPTKSRQYPLITKSDLDFADDIALILNHIDEAQCRLQSVVNAATNLRLHLNAVKTQAIIYNRDPTSPHKRFYIARSGRVAGHCVGHKEEEASHLLREEDLGPSTYTLCLRTPGLPLLENSECQC</sequence>
<protein>
    <recommendedName>
        <fullName evidence="3">Reverse transcriptase domain-containing protein</fullName>
    </recommendedName>
</protein>
<dbReference type="EMBL" id="CALNXI010000003">
    <property type="protein sequence ID" value="CAH3013790.1"/>
    <property type="molecule type" value="Genomic_DNA"/>
</dbReference>
<comment type="caution">
    <text evidence="1">The sequence shown here is derived from an EMBL/GenBank/DDBJ whole genome shotgun (WGS) entry which is preliminary data.</text>
</comment>
<organism evidence="1 2">
    <name type="scientific">Porites evermanni</name>
    <dbReference type="NCBI Taxonomy" id="104178"/>
    <lineage>
        <taxon>Eukaryota</taxon>
        <taxon>Metazoa</taxon>
        <taxon>Cnidaria</taxon>
        <taxon>Anthozoa</taxon>
        <taxon>Hexacorallia</taxon>
        <taxon>Scleractinia</taxon>
        <taxon>Fungiina</taxon>
        <taxon>Poritidae</taxon>
        <taxon>Porites</taxon>
    </lineage>
</organism>
<reference evidence="1 2" key="1">
    <citation type="submission" date="2022-05" db="EMBL/GenBank/DDBJ databases">
        <authorList>
            <consortium name="Genoscope - CEA"/>
            <person name="William W."/>
        </authorList>
    </citation>
    <scope>NUCLEOTIDE SEQUENCE [LARGE SCALE GENOMIC DNA]</scope>
</reference>
<dbReference type="Proteomes" id="UP001159427">
    <property type="component" value="Unassembled WGS sequence"/>
</dbReference>
<evidence type="ECO:0008006" key="3">
    <source>
        <dbReference type="Google" id="ProtNLM"/>
    </source>
</evidence>
<evidence type="ECO:0000313" key="2">
    <source>
        <dbReference type="Proteomes" id="UP001159427"/>
    </source>
</evidence>
<evidence type="ECO:0000313" key="1">
    <source>
        <dbReference type="EMBL" id="CAH3013790.1"/>
    </source>
</evidence>